<dbReference type="PANTHER" id="PTHR45947">
    <property type="entry name" value="SULFOQUINOVOSYL TRANSFERASE SQD2"/>
    <property type="match status" value="1"/>
</dbReference>
<dbReference type="EMBL" id="SETE01000003">
    <property type="protein sequence ID" value="RYM33912.1"/>
    <property type="molecule type" value="Genomic_DNA"/>
</dbReference>
<dbReference type="InterPro" id="IPR001296">
    <property type="entry name" value="Glyco_trans_1"/>
</dbReference>
<keyword evidence="3" id="KW-1185">Reference proteome</keyword>
<dbReference type="Pfam" id="PF00534">
    <property type="entry name" value="Glycos_transf_1"/>
    <property type="match status" value="1"/>
</dbReference>
<feature type="domain" description="Glycosyl transferase family 1" evidence="1">
    <location>
        <begin position="240"/>
        <end position="398"/>
    </location>
</feature>
<sequence length="420" mass="48112">MNSLSFINFKLSIETMKKRLVLISSGFPYGKSETFLESEIKYLANVFEEINILCPEPKDTHLRSLPSNCSVAFYSKEISNLDKLKALLGLFSSTVRKELNIIKNTYQLRLSKGILSTLLISIYQAKKIAETCRNKYLKEQQKDSETVFYSYWCDDTALALALLKQEYPEIKCVSRTHGWDVYFGVHELNYLPFRHFIADNLNSIFTISNKGKEEIRETWKVKDLSTIQVSRLGVERQEIQTNQNSSVFTLVSCSNVIPLKRVNLIAEAVLSSQEPVHWIHFGDGVELNKIQKYCEENKQVHHDISFRGRLANEEVLDFYKTNWIDAFINVSSSEGVPVSIMETMSFGIPCIATDVGGNSEIVNDENGALLDSNPSFKAIQTAFKQVLNDSKKREAAYKTWEEKYNAEKNYKTFVENLMEN</sequence>
<reference evidence="2 3" key="1">
    <citation type="submission" date="2019-02" db="EMBL/GenBank/DDBJ databases">
        <title>Genome sequence of the sea-ice species Brumimicrobium glaciale.</title>
        <authorList>
            <person name="Bowman J.P."/>
        </authorList>
    </citation>
    <scope>NUCLEOTIDE SEQUENCE [LARGE SCALE GENOMIC DNA]</scope>
    <source>
        <strain evidence="2 3">IC156</strain>
    </source>
</reference>
<dbReference type="GO" id="GO:0016757">
    <property type="term" value="F:glycosyltransferase activity"/>
    <property type="evidence" value="ECO:0007669"/>
    <property type="project" value="InterPro"/>
</dbReference>
<keyword evidence="2" id="KW-0808">Transferase</keyword>
<protein>
    <submittedName>
        <fullName evidence="2">Glycosyltransferase</fullName>
    </submittedName>
</protein>
<dbReference type="AlphaFoldDB" id="A0A4Q4KKS0"/>
<evidence type="ECO:0000259" key="1">
    <source>
        <dbReference type="Pfam" id="PF00534"/>
    </source>
</evidence>
<dbReference type="OrthoDB" id="9795068at2"/>
<proteinExistence type="predicted"/>
<evidence type="ECO:0000313" key="3">
    <source>
        <dbReference type="Proteomes" id="UP000293952"/>
    </source>
</evidence>
<dbReference type="Gene3D" id="3.40.50.2000">
    <property type="entry name" value="Glycogen Phosphorylase B"/>
    <property type="match status" value="2"/>
</dbReference>
<dbReference type="InterPro" id="IPR050194">
    <property type="entry name" value="Glycosyltransferase_grp1"/>
</dbReference>
<dbReference type="SUPFAM" id="SSF53756">
    <property type="entry name" value="UDP-Glycosyltransferase/glycogen phosphorylase"/>
    <property type="match status" value="1"/>
</dbReference>
<evidence type="ECO:0000313" key="2">
    <source>
        <dbReference type="EMBL" id="RYM33912.1"/>
    </source>
</evidence>
<dbReference type="Proteomes" id="UP000293952">
    <property type="component" value="Unassembled WGS sequence"/>
</dbReference>
<name>A0A4Q4KKS0_9FLAO</name>
<organism evidence="2 3">
    <name type="scientific">Brumimicrobium glaciale</name>
    <dbReference type="NCBI Taxonomy" id="200475"/>
    <lineage>
        <taxon>Bacteria</taxon>
        <taxon>Pseudomonadati</taxon>
        <taxon>Bacteroidota</taxon>
        <taxon>Flavobacteriia</taxon>
        <taxon>Flavobacteriales</taxon>
        <taxon>Crocinitomicaceae</taxon>
        <taxon>Brumimicrobium</taxon>
    </lineage>
</organism>
<comment type="caution">
    <text evidence="2">The sequence shown here is derived from an EMBL/GenBank/DDBJ whole genome shotgun (WGS) entry which is preliminary data.</text>
</comment>
<gene>
    <name evidence="2" type="ORF">ERX46_08075</name>
</gene>
<accession>A0A4Q4KKS0</accession>
<dbReference type="PANTHER" id="PTHR45947:SF3">
    <property type="entry name" value="SULFOQUINOVOSYL TRANSFERASE SQD2"/>
    <property type="match status" value="1"/>
</dbReference>